<feature type="region of interest" description="Disordered" evidence="1">
    <location>
        <begin position="165"/>
        <end position="219"/>
    </location>
</feature>
<evidence type="ECO:0000256" key="1">
    <source>
        <dbReference type="SAM" id="MobiDB-lite"/>
    </source>
</evidence>
<name>A0A835ZBX4_9STRA</name>
<feature type="compositionally biased region" description="Low complexity" evidence="1">
    <location>
        <begin position="204"/>
        <end position="219"/>
    </location>
</feature>
<dbReference type="Proteomes" id="UP000664859">
    <property type="component" value="Unassembled WGS sequence"/>
</dbReference>
<sequence>MRSAPLTRWRSAANFIMHTCRKTPAELTDVRPLLDACKFALWLGVNSVVALTLHALSHSAACLPIQISQFFVSHERSTGQGLTDSRTDQHECVATISHAPPAPTAQHVNDCFAVRIWPLDTDVRHHLSVPLLLRRADADIVAPPPPIRFLGCCRHMRVGDLRRQQHASESPWYEGHCKRSNRDIQGEQAGDERGTKGSVKRARPAAGNGSAAATVAAQR</sequence>
<organism evidence="2 3">
    <name type="scientific">Tribonema minus</name>
    <dbReference type="NCBI Taxonomy" id="303371"/>
    <lineage>
        <taxon>Eukaryota</taxon>
        <taxon>Sar</taxon>
        <taxon>Stramenopiles</taxon>
        <taxon>Ochrophyta</taxon>
        <taxon>PX clade</taxon>
        <taxon>Xanthophyceae</taxon>
        <taxon>Tribonematales</taxon>
        <taxon>Tribonemataceae</taxon>
        <taxon>Tribonema</taxon>
    </lineage>
</organism>
<evidence type="ECO:0000313" key="2">
    <source>
        <dbReference type="EMBL" id="KAG5189584.1"/>
    </source>
</evidence>
<comment type="caution">
    <text evidence="2">The sequence shown here is derived from an EMBL/GenBank/DDBJ whole genome shotgun (WGS) entry which is preliminary data.</text>
</comment>
<evidence type="ECO:0000313" key="3">
    <source>
        <dbReference type="Proteomes" id="UP000664859"/>
    </source>
</evidence>
<dbReference type="AlphaFoldDB" id="A0A835ZBX4"/>
<dbReference type="EMBL" id="JAFCMP010000047">
    <property type="protein sequence ID" value="KAG5189584.1"/>
    <property type="molecule type" value="Genomic_DNA"/>
</dbReference>
<keyword evidence="3" id="KW-1185">Reference proteome</keyword>
<reference evidence="2" key="1">
    <citation type="submission" date="2021-02" db="EMBL/GenBank/DDBJ databases">
        <title>First Annotated Genome of the Yellow-green Alga Tribonema minus.</title>
        <authorList>
            <person name="Mahan K.M."/>
        </authorList>
    </citation>
    <scope>NUCLEOTIDE SEQUENCE</scope>
    <source>
        <strain evidence="2">UTEX B ZZ1240</strain>
    </source>
</reference>
<feature type="compositionally biased region" description="Basic and acidic residues" evidence="1">
    <location>
        <begin position="175"/>
        <end position="195"/>
    </location>
</feature>
<proteinExistence type="predicted"/>
<gene>
    <name evidence="2" type="ORF">JKP88DRAFT_301393</name>
</gene>
<protein>
    <submittedName>
        <fullName evidence="2">Uncharacterized protein</fullName>
    </submittedName>
</protein>
<accession>A0A835ZBX4</accession>